<name>A0A1G5P8Z0_AFIMA</name>
<dbReference type="NCBIfam" id="TIGR01353">
    <property type="entry name" value="dGTP_triPase"/>
    <property type="match status" value="1"/>
</dbReference>
<sequence length="371" mass="41558">MHEEREDRLRSPFQRDRDRIVHCTAFRRLKHKTQVFIRPEGDHFRTRLTHSLEVAQVARSIARPLGLDEDLTEAIALAHDLGHTPFGHAGERALSAALGEYGGFDHNLQSLRVVTRLERRYARYDGLNLSRASLEGLVKHNGPLKGKMSALSPVVVELNEALDLDLENYAGAEAQIAAISDDIAYDAHDIDDGLRSGLLHLEDLVEVPLTARIIGELKQAFPTLERSRFAAELTRRLITVMITDVLVETARRLEETGAASACAVTHAGKPTVGFSENLAREEKELKGFLFSRLYRHESVMRAAHAGEAIVTDLFNRLQSEPELLPEVWQAQVDMADERRRARRAADYIAGMSDGFAVAEHRRLFDHTPDLG</sequence>
<keyword evidence="5" id="KW-1185">Reference proteome</keyword>
<dbReference type="PROSITE" id="PS51831">
    <property type="entry name" value="HD"/>
    <property type="match status" value="1"/>
</dbReference>
<organism evidence="4 5">
    <name type="scientific">Afifella marina DSM 2698</name>
    <dbReference type="NCBI Taxonomy" id="1120955"/>
    <lineage>
        <taxon>Bacteria</taxon>
        <taxon>Pseudomonadati</taxon>
        <taxon>Pseudomonadota</taxon>
        <taxon>Alphaproteobacteria</taxon>
        <taxon>Hyphomicrobiales</taxon>
        <taxon>Afifellaceae</taxon>
        <taxon>Afifella</taxon>
    </lineage>
</organism>
<dbReference type="NCBIfam" id="NF002326">
    <property type="entry name" value="PRK01286.1-1"/>
    <property type="match status" value="1"/>
</dbReference>
<dbReference type="PANTHER" id="PTHR11373">
    <property type="entry name" value="DEOXYNUCLEOSIDE TRIPHOSPHATE TRIPHOSPHOHYDROLASE"/>
    <property type="match status" value="1"/>
</dbReference>
<dbReference type="EMBL" id="FMVW01000010">
    <property type="protein sequence ID" value="SCZ45460.1"/>
    <property type="molecule type" value="Genomic_DNA"/>
</dbReference>
<dbReference type="NCBIfam" id="NF002328">
    <property type="entry name" value="PRK01286.1-3"/>
    <property type="match status" value="1"/>
</dbReference>
<dbReference type="InterPro" id="IPR026875">
    <property type="entry name" value="PHydrolase_assoc_dom"/>
</dbReference>
<dbReference type="Gene3D" id="1.10.3210.10">
    <property type="entry name" value="Hypothetical protein af1432"/>
    <property type="match status" value="1"/>
</dbReference>
<dbReference type="Pfam" id="PF13286">
    <property type="entry name" value="HD_assoc"/>
    <property type="match status" value="1"/>
</dbReference>
<evidence type="ECO:0000259" key="3">
    <source>
        <dbReference type="PROSITE" id="PS51831"/>
    </source>
</evidence>
<dbReference type="InterPro" id="IPR006674">
    <property type="entry name" value="HD_domain"/>
</dbReference>
<protein>
    <recommendedName>
        <fullName evidence="2">Deoxyguanosinetriphosphate triphosphohydrolase-like protein</fullName>
    </recommendedName>
</protein>
<dbReference type="PANTHER" id="PTHR11373:SF43">
    <property type="entry name" value="DEOXYGUANOSINETRIPHOSPHATE TRIPHOSPHOHYDROLASE-LIKE PROTEIN"/>
    <property type="match status" value="1"/>
</dbReference>
<dbReference type="SUPFAM" id="SSF109604">
    <property type="entry name" value="HD-domain/PDEase-like"/>
    <property type="match status" value="1"/>
</dbReference>
<evidence type="ECO:0000313" key="4">
    <source>
        <dbReference type="EMBL" id="SCZ45460.1"/>
    </source>
</evidence>
<dbReference type="AlphaFoldDB" id="A0A1G5P8Z0"/>
<accession>A0A1G5P8Z0</accession>
<gene>
    <name evidence="4" type="ORF">SAMN03080610_03426</name>
</gene>
<dbReference type="SMART" id="SM00471">
    <property type="entry name" value="HDc"/>
    <property type="match status" value="1"/>
</dbReference>
<dbReference type="GO" id="GO:0006203">
    <property type="term" value="P:dGTP catabolic process"/>
    <property type="evidence" value="ECO:0007669"/>
    <property type="project" value="TreeGrafter"/>
</dbReference>
<reference evidence="4 5" key="1">
    <citation type="submission" date="2016-10" db="EMBL/GenBank/DDBJ databases">
        <authorList>
            <person name="de Groot N.N."/>
        </authorList>
    </citation>
    <scope>NUCLEOTIDE SEQUENCE [LARGE SCALE GENOMIC DNA]</scope>
    <source>
        <strain evidence="4 5">DSM 2698</strain>
    </source>
</reference>
<proteinExistence type="inferred from homology"/>
<dbReference type="Proteomes" id="UP000199347">
    <property type="component" value="Unassembled WGS sequence"/>
</dbReference>
<dbReference type="InterPro" id="IPR003607">
    <property type="entry name" value="HD/PDEase_dom"/>
</dbReference>
<feature type="domain" description="HD" evidence="3">
    <location>
        <begin position="47"/>
        <end position="186"/>
    </location>
</feature>
<evidence type="ECO:0000313" key="5">
    <source>
        <dbReference type="Proteomes" id="UP000199347"/>
    </source>
</evidence>
<dbReference type="InterPro" id="IPR023023">
    <property type="entry name" value="dNTPase_2"/>
</dbReference>
<evidence type="ECO:0000256" key="2">
    <source>
        <dbReference type="HAMAP-Rule" id="MF_01212"/>
    </source>
</evidence>
<evidence type="ECO:0000256" key="1">
    <source>
        <dbReference type="ARBA" id="ARBA00022801"/>
    </source>
</evidence>
<dbReference type="GO" id="GO:0008832">
    <property type="term" value="F:dGTPase activity"/>
    <property type="evidence" value="ECO:0007669"/>
    <property type="project" value="TreeGrafter"/>
</dbReference>
<dbReference type="Pfam" id="PF01966">
    <property type="entry name" value="HD"/>
    <property type="match status" value="1"/>
</dbReference>
<comment type="similarity">
    <text evidence="2">Belongs to the dGTPase family. Type 2 subfamily.</text>
</comment>
<keyword evidence="1 2" id="KW-0378">Hydrolase</keyword>
<dbReference type="HAMAP" id="MF_01212">
    <property type="entry name" value="dGTPase_type2"/>
    <property type="match status" value="1"/>
</dbReference>
<dbReference type="InterPro" id="IPR050135">
    <property type="entry name" value="dGTPase-like"/>
</dbReference>
<dbReference type="STRING" id="1120955.SAMN03080610_03426"/>
<dbReference type="CDD" id="cd00077">
    <property type="entry name" value="HDc"/>
    <property type="match status" value="1"/>
</dbReference>
<dbReference type="InterPro" id="IPR006261">
    <property type="entry name" value="dGTPase"/>
</dbReference>